<feature type="transmembrane region" description="Helical" evidence="1">
    <location>
        <begin position="14"/>
        <end position="33"/>
    </location>
</feature>
<feature type="transmembrane region" description="Helical" evidence="1">
    <location>
        <begin position="125"/>
        <end position="145"/>
    </location>
</feature>
<feature type="transmembrane region" description="Helical" evidence="1">
    <location>
        <begin position="266"/>
        <end position="284"/>
    </location>
</feature>
<proteinExistence type="predicted"/>
<organism evidence="2 3">
    <name type="scientific">Aeoliella mucimassa</name>
    <dbReference type="NCBI Taxonomy" id="2527972"/>
    <lineage>
        <taxon>Bacteria</taxon>
        <taxon>Pseudomonadati</taxon>
        <taxon>Planctomycetota</taxon>
        <taxon>Planctomycetia</taxon>
        <taxon>Pirellulales</taxon>
        <taxon>Lacipirellulaceae</taxon>
        <taxon>Aeoliella</taxon>
    </lineage>
</organism>
<evidence type="ECO:0000313" key="3">
    <source>
        <dbReference type="Proteomes" id="UP000315750"/>
    </source>
</evidence>
<feature type="transmembrane region" description="Helical" evidence="1">
    <location>
        <begin position="89"/>
        <end position="113"/>
    </location>
</feature>
<gene>
    <name evidence="2" type="ORF">Pan181_08570</name>
</gene>
<dbReference type="InterPro" id="IPR026898">
    <property type="entry name" value="PrsW"/>
</dbReference>
<keyword evidence="1" id="KW-1133">Transmembrane helix</keyword>
<dbReference type="PANTHER" id="PTHR36844">
    <property type="entry name" value="PROTEASE PRSW"/>
    <property type="match status" value="1"/>
</dbReference>
<evidence type="ECO:0008006" key="4">
    <source>
        <dbReference type="Google" id="ProtNLM"/>
    </source>
</evidence>
<name>A0A518AJ22_9BACT</name>
<keyword evidence="3" id="KW-1185">Reference proteome</keyword>
<evidence type="ECO:0000256" key="1">
    <source>
        <dbReference type="SAM" id="Phobius"/>
    </source>
</evidence>
<dbReference type="Proteomes" id="UP000315750">
    <property type="component" value="Chromosome"/>
</dbReference>
<protein>
    <recommendedName>
        <fullName evidence="4">Protease PrsW</fullName>
    </recommendedName>
</protein>
<dbReference type="AlphaFoldDB" id="A0A518AJ22"/>
<evidence type="ECO:0000313" key="2">
    <source>
        <dbReference type="EMBL" id="QDU54674.1"/>
    </source>
</evidence>
<keyword evidence="1" id="KW-0472">Membrane</keyword>
<dbReference type="EMBL" id="CP036278">
    <property type="protein sequence ID" value="QDU54674.1"/>
    <property type="molecule type" value="Genomic_DNA"/>
</dbReference>
<reference evidence="2 3" key="1">
    <citation type="submission" date="2019-02" db="EMBL/GenBank/DDBJ databases">
        <title>Deep-cultivation of Planctomycetes and their phenomic and genomic characterization uncovers novel biology.</title>
        <authorList>
            <person name="Wiegand S."/>
            <person name="Jogler M."/>
            <person name="Boedeker C."/>
            <person name="Pinto D."/>
            <person name="Vollmers J."/>
            <person name="Rivas-Marin E."/>
            <person name="Kohn T."/>
            <person name="Peeters S.H."/>
            <person name="Heuer A."/>
            <person name="Rast P."/>
            <person name="Oberbeckmann S."/>
            <person name="Bunk B."/>
            <person name="Jeske O."/>
            <person name="Meyerdierks A."/>
            <person name="Storesund J.E."/>
            <person name="Kallscheuer N."/>
            <person name="Luecker S."/>
            <person name="Lage O.M."/>
            <person name="Pohl T."/>
            <person name="Merkel B.J."/>
            <person name="Hornburger P."/>
            <person name="Mueller R.-W."/>
            <person name="Bruemmer F."/>
            <person name="Labrenz M."/>
            <person name="Spormann A.M."/>
            <person name="Op den Camp H."/>
            <person name="Overmann J."/>
            <person name="Amann R."/>
            <person name="Jetten M.S.M."/>
            <person name="Mascher T."/>
            <person name="Medema M.H."/>
            <person name="Devos D.P."/>
            <person name="Kaster A.-K."/>
            <person name="Ovreas L."/>
            <person name="Rohde M."/>
            <person name="Galperin M.Y."/>
            <person name="Jogler C."/>
        </authorList>
    </citation>
    <scope>NUCLEOTIDE SEQUENCE [LARGE SCALE GENOMIC DNA]</scope>
    <source>
        <strain evidence="2 3">Pan181</strain>
    </source>
</reference>
<dbReference type="Pfam" id="PF13367">
    <property type="entry name" value="PrsW-protease"/>
    <property type="match status" value="1"/>
</dbReference>
<dbReference type="GO" id="GO:0008233">
    <property type="term" value="F:peptidase activity"/>
    <property type="evidence" value="ECO:0007669"/>
    <property type="project" value="InterPro"/>
</dbReference>
<dbReference type="PANTHER" id="PTHR36844:SF1">
    <property type="entry name" value="PROTEASE PRSW"/>
    <property type="match status" value="1"/>
</dbReference>
<feature type="transmembrane region" description="Helical" evidence="1">
    <location>
        <begin position="235"/>
        <end position="254"/>
    </location>
</feature>
<keyword evidence="1" id="KW-0812">Transmembrane</keyword>
<dbReference type="KEGG" id="amuc:Pan181_08570"/>
<dbReference type="RefSeq" id="WP_197528894.1">
    <property type="nucleotide sequence ID" value="NZ_CP036278.1"/>
</dbReference>
<sequence>MYWNLRTKTRQPEFVWKLAFGVLVVGMLIAWMVQPSELSGSMEDVLNAPEAPPFEEYDEYKEYNEYVGYLDQLSMSRQWVRYWWAIPKIMWLGAVPGATAVALVTGICWFVFIVQAGQPHREHGIRWWLAALAVPLGVLSIWPTLFAVDWQDIEMGISEADDLKAGLKFFIAGVGLREELCKLLMFVPLLPPIIRRRNEREALIVAACVGLGFAMEENINYILGTGDATGRFLTANFFHMSLTGIAGLALCRGIWCPRERAAEAGVVFLVAVFVHGLYDAFIVLPDLQILGLARPC</sequence>
<accession>A0A518AJ22</accession>